<sequence length="190" mass="22551">MNLDDNIFNAFEVVNKTHENVDKLMNYCKNIITEKDGYVLASPKFLRWKSDGDYWAWNTNSFILLFQDTNDCELENEWRDGPVYVLEIDLYNPSVYDMPMVVVAKFEYDNIASWSKGCSPANHYIFYDPLYDFDYEELEGDFVVVELDESYKQRYWGLKRVVCFEVPLTEITGENAYDKIMGNFDRMKKM</sequence>
<gene>
    <name evidence="1" type="ORF">SAMN02746066_04287</name>
</gene>
<evidence type="ECO:0000313" key="1">
    <source>
        <dbReference type="EMBL" id="SHM99872.1"/>
    </source>
</evidence>
<evidence type="ECO:0000313" key="2">
    <source>
        <dbReference type="Proteomes" id="UP000184038"/>
    </source>
</evidence>
<protein>
    <submittedName>
        <fullName evidence="1">Uncharacterized protein</fullName>
    </submittedName>
</protein>
<dbReference type="STRING" id="1120996.SAMN02746066_04287"/>
<dbReference type="Proteomes" id="UP000184038">
    <property type="component" value="Unassembled WGS sequence"/>
</dbReference>
<dbReference type="EMBL" id="FRCP01000026">
    <property type="protein sequence ID" value="SHM99872.1"/>
    <property type="molecule type" value="Genomic_DNA"/>
</dbReference>
<keyword evidence="2" id="KW-1185">Reference proteome</keyword>
<name>A0A1M7N8H4_9FIRM</name>
<dbReference type="AlphaFoldDB" id="A0A1M7N8H4"/>
<reference evidence="1 2" key="1">
    <citation type="submission" date="2016-11" db="EMBL/GenBank/DDBJ databases">
        <authorList>
            <person name="Jaros S."/>
            <person name="Januszkiewicz K."/>
            <person name="Wedrychowicz H."/>
        </authorList>
    </citation>
    <scope>NUCLEOTIDE SEQUENCE [LARGE SCALE GENOMIC DNA]</scope>
    <source>
        <strain evidence="1 2">DSM 15930</strain>
    </source>
</reference>
<accession>A0A1M7N8H4</accession>
<proteinExistence type="predicted"/>
<organism evidence="1 2">
    <name type="scientific">Anaerosporobacter mobilis DSM 15930</name>
    <dbReference type="NCBI Taxonomy" id="1120996"/>
    <lineage>
        <taxon>Bacteria</taxon>
        <taxon>Bacillati</taxon>
        <taxon>Bacillota</taxon>
        <taxon>Clostridia</taxon>
        <taxon>Lachnospirales</taxon>
        <taxon>Lachnospiraceae</taxon>
        <taxon>Anaerosporobacter</taxon>
    </lineage>
</organism>
<dbReference type="OrthoDB" id="1907638at2"/>
<dbReference type="RefSeq" id="WP_073291231.1">
    <property type="nucleotide sequence ID" value="NZ_FRCP01000026.1"/>
</dbReference>